<dbReference type="NCBIfam" id="TIGR00002">
    <property type="entry name" value="S16"/>
    <property type="match status" value="1"/>
</dbReference>
<evidence type="ECO:0000256" key="3">
    <source>
        <dbReference type="HAMAP-Rule" id="MF_00385"/>
    </source>
</evidence>
<keyword evidence="6" id="KW-1185">Reference proteome</keyword>
<dbReference type="GO" id="GO:0005737">
    <property type="term" value="C:cytoplasm"/>
    <property type="evidence" value="ECO:0007669"/>
    <property type="project" value="UniProtKB-ARBA"/>
</dbReference>
<feature type="region of interest" description="Disordered" evidence="4">
    <location>
        <begin position="150"/>
        <end position="220"/>
    </location>
</feature>
<dbReference type="GO" id="GO:0003735">
    <property type="term" value="F:structural constituent of ribosome"/>
    <property type="evidence" value="ECO:0007669"/>
    <property type="project" value="InterPro"/>
</dbReference>
<accession>A0A0L8VD48</accession>
<keyword evidence="1 3" id="KW-0689">Ribosomal protein</keyword>
<dbReference type="HAMAP" id="MF_00385">
    <property type="entry name" value="Ribosomal_bS16"/>
    <property type="match status" value="1"/>
</dbReference>
<feature type="compositionally biased region" description="Basic and acidic residues" evidence="4">
    <location>
        <begin position="203"/>
        <end position="220"/>
    </location>
</feature>
<dbReference type="Gene3D" id="3.30.1320.10">
    <property type="match status" value="1"/>
</dbReference>
<dbReference type="RefSeq" id="WP_053180191.1">
    <property type="nucleotide sequence ID" value="NZ_LGIA01000036.1"/>
</dbReference>
<dbReference type="Pfam" id="PF00886">
    <property type="entry name" value="Ribosomal_S16"/>
    <property type="match status" value="1"/>
</dbReference>
<sequence length="220" mass="24104">MPAKIRLQRHGRKRLAFYHIVVADGRAPRDGRYIERIGSYNPNTNPATIDLDFDKALDWLTKGAQPTDTVRAILSYKGVLYKKHLQGGVAKGAFDEAEAERRFDAWSAEKEAKIQAKKDRLSKDSDSLKTKQLEAEAKVNAERAAAIAKRNAELAAEAKAAEAPEEVEAPAEEEEVVAEEAAPAVEEAPAEEAPKAEAPAAEETSKEEPAAEEKEEKKAE</sequence>
<dbReference type="SUPFAM" id="SSF54565">
    <property type="entry name" value="Ribosomal protein S16"/>
    <property type="match status" value="1"/>
</dbReference>
<evidence type="ECO:0000256" key="2">
    <source>
        <dbReference type="ARBA" id="ARBA00023274"/>
    </source>
</evidence>
<dbReference type="Proteomes" id="UP000036958">
    <property type="component" value="Unassembled WGS sequence"/>
</dbReference>
<name>A0A0L8VD48_9BACT</name>
<dbReference type="NCBIfam" id="NF011094">
    <property type="entry name" value="PRK14521.1"/>
    <property type="match status" value="1"/>
</dbReference>
<dbReference type="PANTHER" id="PTHR12919:SF20">
    <property type="entry name" value="SMALL RIBOSOMAL SUBUNIT PROTEIN BS16M"/>
    <property type="match status" value="1"/>
</dbReference>
<reference evidence="6" key="1">
    <citation type="submission" date="2015-07" db="EMBL/GenBank/DDBJ databases">
        <title>Genome sequencing of Sunxiuqinia dokdonensis strain SK.</title>
        <authorList>
            <person name="Ahn S."/>
            <person name="Kim B.-C."/>
        </authorList>
    </citation>
    <scope>NUCLEOTIDE SEQUENCE [LARGE SCALE GENOMIC DNA]</scope>
    <source>
        <strain evidence="6">SK</strain>
    </source>
</reference>
<dbReference type="InterPro" id="IPR000307">
    <property type="entry name" value="Ribosomal_bS16"/>
</dbReference>
<evidence type="ECO:0000256" key="1">
    <source>
        <dbReference type="ARBA" id="ARBA00022980"/>
    </source>
</evidence>
<dbReference type="PATRIC" id="fig|1409788.3.peg.951"/>
<gene>
    <name evidence="3" type="primary">rpsP</name>
    <name evidence="5" type="ORF">NC99_09330</name>
</gene>
<dbReference type="EMBL" id="LGIA01000036">
    <property type="protein sequence ID" value="KOH46268.1"/>
    <property type="molecule type" value="Genomic_DNA"/>
</dbReference>
<proteinExistence type="inferred from homology"/>
<keyword evidence="2 3" id="KW-0687">Ribonucleoprotein</keyword>
<evidence type="ECO:0000256" key="4">
    <source>
        <dbReference type="SAM" id="MobiDB-lite"/>
    </source>
</evidence>
<evidence type="ECO:0000313" key="6">
    <source>
        <dbReference type="Proteomes" id="UP000036958"/>
    </source>
</evidence>
<dbReference type="GO" id="GO:0006412">
    <property type="term" value="P:translation"/>
    <property type="evidence" value="ECO:0007669"/>
    <property type="project" value="UniProtKB-UniRule"/>
</dbReference>
<dbReference type="AlphaFoldDB" id="A0A0L8VD48"/>
<feature type="compositionally biased region" description="Acidic residues" evidence="4">
    <location>
        <begin position="163"/>
        <end position="178"/>
    </location>
</feature>
<organism evidence="5 6">
    <name type="scientific">Sunxiuqinia dokdonensis</name>
    <dbReference type="NCBI Taxonomy" id="1409788"/>
    <lineage>
        <taxon>Bacteria</taxon>
        <taxon>Pseudomonadati</taxon>
        <taxon>Bacteroidota</taxon>
        <taxon>Bacteroidia</taxon>
        <taxon>Marinilabiliales</taxon>
        <taxon>Prolixibacteraceae</taxon>
        <taxon>Sunxiuqinia</taxon>
    </lineage>
</organism>
<evidence type="ECO:0000313" key="5">
    <source>
        <dbReference type="EMBL" id="KOH46268.1"/>
    </source>
</evidence>
<dbReference type="PANTHER" id="PTHR12919">
    <property type="entry name" value="30S RIBOSOMAL PROTEIN S16"/>
    <property type="match status" value="1"/>
</dbReference>
<comment type="similarity">
    <text evidence="3">Belongs to the bacterial ribosomal protein bS16 family.</text>
</comment>
<dbReference type="GO" id="GO:0015935">
    <property type="term" value="C:small ribosomal subunit"/>
    <property type="evidence" value="ECO:0007669"/>
    <property type="project" value="TreeGrafter"/>
</dbReference>
<comment type="caution">
    <text evidence="5">The sequence shown here is derived from an EMBL/GenBank/DDBJ whole genome shotgun (WGS) entry which is preliminary data.</text>
</comment>
<dbReference type="OrthoDB" id="9807878at2"/>
<dbReference type="STRING" id="1409788.NC99_09330"/>
<dbReference type="InterPro" id="IPR023803">
    <property type="entry name" value="Ribosomal_bS16_dom_sf"/>
</dbReference>
<protein>
    <recommendedName>
        <fullName evidence="3">Small ribosomal subunit protein bS16</fullName>
    </recommendedName>
</protein>